<name>A0A0A9H9I9_ARUDO</name>
<protein>
    <submittedName>
        <fullName evidence="2">Uncharacterized protein</fullName>
    </submittedName>
</protein>
<reference evidence="2" key="2">
    <citation type="journal article" date="2015" name="Data Brief">
        <title>Shoot transcriptome of the giant reed, Arundo donax.</title>
        <authorList>
            <person name="Barrero R.A."/>
            <person name="Guerrero F.D."/>
            <person name="Moolhuijzen P."/>
            <person name="Goolsby J.A."/>
            <person name="Tidwell J."/>
            <person name="Bellgard S.E."/>
            <person name="Bellgard M.I."/>
        </authorList>
    </citation>
    <scope>NUCLEOTIDE SEQUENCE</scope>
    <source>
        <tissue evidence="2">Shoot tissue taken approximately 20 cm above the soil surface</tissue>
    </source>
</reference>
<dbReference type="EMBL" id="GBRH01164474">
    <property type="protein sequence ID" value="JAE33422.1"/>
    <property type="molecule type" value="Transcribed_RNA"/>
</dbReference>
<feature type="region of interest" description="Disordered" evidence="1">
    <location>
        <begin position="1"/>
        <end position="48"/>
    </location>
</feature>
<proteinExistence type="predicted"/>
<accession>A0A0A9H9I9</accession>
<feature type="compositionally biased region" description="Basic and acidic residues" evidence="1">
    <location>
        <begin position="35"/>
        <end position="48"/>
    </location>
</feature>
<sequence length="48" mass="5037">MSPTAGPPSTRTISAVLPPSSSRAQSLKGQGNITKLEKLGNRNAREQC</sequence>
<feature type="compositionally biased region" description="Polar residues" evidence="1">
    <location>
        <begin position="1"/>
        <end position="33"/>
    </location>
</feature>
<evidence type="ECO:0000313" key="2">
    <source>
        <dbReference type="EMBL" id="JAE33422.1"/>
    </source>
</evidence>
<evidence type="ECO:0000256" key="1">
    <source>
        <dbReference type="SAM" id="MobiDB-lite"/>
    </source>
</evidence>
<reference evidence="2" key="1">
    <citation type="submission" date="2014-09" db="EMBL/GenBank/DDBJ databases">
        <authorList>
            <person name="Magalhaes I.L.F."/>
            <person name="Oliveira U."/>
            <person name="Santos F.R."/>
            <person name="Vidigal T.H.D.A."/>
            <person name="Brescovit A.D."/>
            <person name="Santos A.J."/>
        </authorList>
    </citation>
    <scope>NUCLEOTIDE SEQUENCE</scope>
    <source>
        <tissue evidence="2">Shoot tissue taken approximately 20 cm above the soil surface</tissue>
    </source>
</reference>
<organism evidence="2">
    <name type="scientific">Arundo donax</name>
    <name type="common">Giant reed</name>
    <name type="synonym">Donax arundinaceus</name>
    <dbReference type="NCBI Taxonomy" id="35708"/>
    <lineage>
        <taxon>Eukaryota</taxon>
        <taxon>Viridiplantae</taxon>
        <taxon>Streptophyta</taxon>
        <taxon>Embryophyta</taxon>
        <taxon>Tracheophyta</taxon>
        <taxon>Spermatophyta</taxon>
        <taxon>Magnoliopsida</taxon>
        <taxon>Liliopsida</taxon>
        <taxon>Poales</taxon>
        <taxon>Poaceae</taxon>
        <taxon>PACMAD clade</taxon>
        <taxon>Arundinoideae</taxon>
        <taxon>Arundineae</taxon>
        <taxon>Arundo</taxon>
    </lineage>
</organism>
<dbReference type="AlphaFoldDB" id="A0A0A9H9I9"/>